<dbReference type="RefSeq" id="XP_033809637.1">
    <property type="nucleotide sequence ID" value="XM_033953746.1"/>
</dbReference>
<evidence type="ECO:0000256" key="1">
    <source>
        <dbReference type="PROSITE-ProRule" id="PRU00267"/>
    </source>
</evidence>
<keyword evidence="1" id="KW-0238">DNA-binding</keyword>
<dbReference type="Pfam" id="PF00505">
    <property type="entry name" value="HMG_box"/>
    <property type="match status" value="1"/>
</dbReference>
<keyword evidence="1" id="KW-0539">Nucleus</keyword>
<dbReference type="GO" id="GO:0005634">
    <property type="term" value="C:nucleus"/>
    <property type="evidence" value="ECO:0007669"/>
    <property type="project" value="UniProtKB-UniRule"/>
</dbReference>
<dbReference type="SUPFAM" id="SSF47095">
    <property type="entry name" value="HMG-box"/>
    <property type="match status" value="1"/>
</dbReference>
<dbReference type="OrthoDB" id="1919336at2759"/>
<dbReference type="Proteomes" id="UP000515159">
    <property type="component" value="Chromosome 8"/>
</dbReference>
<keyword evidence="3" id="KW-1185">Reference proteome</keyword>
<dbReference type="KEGG" id="gsh:117364508"/>
<dbReference type="CTD" id="388553"/>
<dbReference type="SMART" id="SM00398">
    <property type="entry name" value="HMG"/>
    <property type="match status" value="1"/>
</dbReference>
<dbReference type="AlphaFoldDB" id="A0A6P8RVJ4"/>
<proteinExistence type="predicted"/>
<dbReference type="InterPro" id="IPR036638">
    <property type="entry name" value="HLH_DNA-bd_sf"/>
</dbReference>
<dbReference type="CDD" id="cd21977">
    <property type="entry name" value="HMG-box_BHMG1"/>
    <property type="match status" value="1"/>
</dbReference>
<evidence type="ECO:0000259" key="2">
    <source>
        <dbReference type="PROSITE" id="PS50118"/>
    </source>
</evidence>
<sequence>MFERSRGPGSARETYCKNTNTLKELALLLPVPLQTSSRKLTKKEILQRVLLYIKHLQRSIDAAKSVLRYQHVDHEVPSSVETDQLVGLEMSGWKKGKEDSPPCTPPRIKRPRVLGACKKPRKSRHPKKTEWKGAPKRLHGSLLLEKAPQCEKRIEDLHARESKEWGGLHVNPSYKNEVVSSSTTDSMLEMQRHVQDFHQSTSITLLEMAEPSIMFCATECYKGREEEESQEDDDCSTCDVHHDLGLQTQGPYQEDVQELVNYRSSSEEEPDSSPWLTEQSPLFSCHGQPLRWSPGKSWCGNSWSSKDLGLSPSLFTSPGRLLLGQVLQEGPENLSQVLFEDVRLSPQFACSAFSKGLPGNLQAKQNPDQTVPNTPQASLNLCQSAFSLDHCYLSVSETSRTDSSPSSGVSELVSAWNNQLLKEDTCPGLDCTASSSEENDDYTWTPYQRSRCSHHGNRKRKKGHGFRQLKTLKKLHYPFPLKKKCVNGFIMFCRLNRKQYIRARPGTASTTATKELAYLWRVMSKQERRPYCIKARKFSRLHNRVMRQDHVSSEEEEEVTPKPLHLLLAEKTLYSVDFHRFVPSPLYHQYCASLHPTSYTI</sequence>
<dbReference type="GO" id="GO:0003677">
    <property type="term" value="F:DNA binding"/>
    <property type="evidence" value="ECO:0007669"/>
    <property type="project" value="UniProtKB-UniRule"/>
</dbReference>
<dbReference type="CDD" id="cd00083">
    <property type="entry name" value="bHLH_SF"/>
    <property type="match status" value="1"/>
</dbReference>
<feature type="DNA-binding region" description="HMG box" evidence="1">
    <location>
        <begin position="482"/>
        <end position="550"/>
    </location>
</feature>
<name>A0A6P8RVJ4_GEOSA</name>
<gene>
    <name evidence="4" type="primary">BHMG1</name>
</gene>
<dbReference type="FunCoup" id="A0A6P8RVJ4">
    <property type="interactions" value="279"/>
</dbReference>
<organism evidence="3 4">
    <name type="scientific">Geotrypetes seraphini</name>
    <name type="common">Gaboon caecilian</name>
    <name type="synonym">Caecilia seraphini</name>
    <dbReference type="NCBI Taxonomy" id="260995"/>
    <lineage>
        <taxon>Eukaryota</taxon>
        <taxon>Metazoa</taxon>
        <taxon>Chordata</taxon>
        <taxon>Craniata</taxon>
        <taxon>Vertebrata</taxon>
        <taxon>Euteleostomi</taxon>
        <taxon>Amphibia</taxon>
        <taxon>Gymnophiona</taxon>
        <taxon>Geotrypetes</taxon>
    </lineage>
</organism>
<reference evidence="4" key="1">
    <citation type="submission" date="2025-08" db="UniProtKB">
        <authorList>
            <consortium name="RefSeq"/>
        </authorList>
    </citation>
    <scope>IDENTIFICATION</scope>
</reference>
<dbReference type="PANTHER" id="PTHR47658:SF1">
    <property type="entry name" value="MEIOSIS INITIATOR PROTEIN"/>
    <property type="match status" value="1"/>
</dbReference>
<dbReference type="PROSITE" id="PS50118">
    <property type="entry name" value="HMG_BOX_2"/>
    <property type="match status" value="1"/>
</dbReference>
<dbReference type="InParanoid" id="A0A6P8RVJ4"/>
<dbReference type="GO" id="GO:0046983">
    <property type="term" value="F:protein dimerization activity"/>
    <property type="evidence" value="ECO:0007669"/>
    <property type="project" value="InterPro"/>
</dbReference>
<dbReference type="SUPFAM" id="SSF47459">
    <property type="entry name" value="HLH, helix-loop-helix DNA-binding domain"/>
    <property type="match status" value="1"/>
</dbReference>
<feature type="domain" description="HMG box" evidence="2">
    <location>
        <begin position="482"/>
        <end position="550"/>
    </location>
</feature>
<dbReference type="InterPro" id="IPR009071">
    <property type="entry name" value="HMG_box_dom"/>
</dbReference>
<dbReference type="PANTHER" id="PTHR47658">
    <property type="entry name" value="HIGH MOBILITY GROUP B PROTEIN 12-RELATED"/>
    <property type="match status" value="1"/>
</dbReference>
<accession>A0A6P8RVJ4</accession>
<dbReference type="GeneID" id="117364508"/>
<dbReference type="InterPro" id="IPR036910">
    <property type="entry name" value="HMG_box_dom_sf"/>
</dbReference>
<dbReference type="Gene3D" id="1.10.30.10">
    <property type="entry name" value="High mobility group box domain"/>
    <property type="match status" value="1"/>
</dbReference>
<evidence type="ECO:0000313" key="4">
    <source>
        <dbReference type="RefSeq" id="XP_033809637.1"/>
    </source>
</evidence>
<evidence type="ECO:0000313" key="3">
    <source>
        <dbReference type="Proteomes" id="UP000515159"/>
    </source>
</evidence>
<protein>
    <submittedName>
        <fullName evidence="4">Basic helix-loop-helix and HMG box domain-containing protein 1 isoform X1</fullName>
    </submittedName>
</protein>